<evidence type="ECO:0000313" key="2">
    <source>
        <dbReference type="WBParaSite" id="L893_g12151.t1"/>
    </source>
</evidence>
<sequence>MAGAGVAGSQVHCVGTQPAQGLAQELRAGARLRQGRLAAHDLRRRLAAP</sequence>
<keyword evidence="1" id="KW-1185">Reference proteome</keyword>
<dbReference type="AlphaFoldDB" id="A0A1I7Y316"/>
<organism evidence="1 2">
    <name type="scientific">Steinernema glaseri</name>
    <dbReference type="NCBI Taxonomy" id="37863"/>
    <lineage>
        <taxon>Eukaryota</taxon>
        <taxon>Metazoa</taxon>
        <taxon>Ecdysozoa</taxon>
        <taxon>Nematoda</taxon>
        <taxon>Chromadorea</taxon>
        <taxon>Rhabditida</taxon>
        <taxon>Tylenchina</taxon>
        <taxon>Panagrolaimomorpha</taxon>
        <taxon>Strongyloidoidea</taxon>
        <taxon>Steinernematidae</taxon>
        <taxon>Steinernema</taxon>
    </lineage>
</organism>
<name>A0A1I7Y316_9BILA</name>
<protein>
    <submittedName>
        <fullName evidence="2">Uncharacterized protein</fullName>
    </submittedName>
</protein>
<dbReference type="Proteomes" id="UP000095287">
    <property type="component" value="Unplaced"/>
</dbReference>
<accession>A0A1I7Y316</accession>
<dbReference type="WBParaSite" id="L893_g12151.t1">
    <property type="protein sequence ID" value="L893_g12151.t1"/>
    <property type="gene ID" value="L893_g12151"/>
</dbReference>
<evidence type="ECO:0000313" key="1">
    <source>
        <dbReference type="Proteomes" id="UP000095287"/>
    </source>
</evidence>
<reference evidence="2" key="1">
    <citation type="submission" date="2016-11" db="UniProtKB">
        <authorList>
            <consortium name="WormBaseParasite"/>
        </authorList>
    </citation>
    <scope>IDENTIFICATION</scope>
</reference>
<proteinExistence type="predicted"/>